<dbReference type="InterPro" id="IPR050194">
    <property type="entry name" value="Glycosyltransferase_grp1"/>
</dbReference>
<dbReference type="SUPFAM" id="SSF53756">
    <property type="entry name" value="UDP-Glycosyltransferase/glycogen phosphorylase"/>
    <property type="match status" value="1"/>
</dbReference>
<dbReference type="PANTHER" id="PTHR45947">
    <property type="entry name" value="SULFOQUINOVOSYL TRANSFERASE SQD2"/>
    <property type="match status" value="1"/>
</dbReference>
<evidence type="ECO:0000259" key="1">
    <source>
        <dbReference type="Pfam" id="PF00534"/>
    </source>
</evidence>
<dbReference type="Pfam" id="PF00534">
    <property type="entry name" value="Glycos_transf_1"/>
    <property type="match status" value="1"/>
</dbReference>
<dbReference type="PANTHER" id="PTHR45947:SF3">
    <property type="entry name" value="SULFOQUINOVOSYL TRANSFERASE SQD2"/>
    <property type="match status" value="1"/>
</dbReference>
<sequence>MIGLFNDSFPPIMDGVAMVTYNYAYYLQRKGAEVCVVVPNTPGEKKEEPFAIYRYPSIPIPGRRPYRYGLSMLNMKVFKEISSQHYTIVHAHSPFTSGKIAQKIAQKQHIPLVATFHSKFRYDIERYVKSELIVDLVLKQIMSFFNTVDEVWVPQPAVLETLREYGYEGPAMVIPNGNDMVNKYDEDTLKRSFREKEHIPNEEAILLFVGQQTREKNIPFLINSLALVNHPFRCYFVGDGYGIELFKEQATELGIGDKCHFVGPIYNREELAAYYAAADLFVFPSLYDTWALVIREAAALSTPSLLIEGSTIAKPIIPNINGFITAEKNNEYAASIDRILANKELLNSVAAKARTTLSQSWEEVADIVLKRYQYLIEQYKSKDGNKHS</sequence>
<protein>
    <submittedName>
        <fullName evidence="3">Glycosyltransferase family 4 protein</fullName>
    </submittedName>
</protein>
<reference evidence="3 4" key="1">
    <citation type="journal article" date="2025" name="Int. J. Syst. Evol. Microbiol.">
        <title>Desulfovibrio falkowii sp. nov., Porphyromonas miyakawae sp. nov., Mediterraneibacter flintii sp. nov. and Owariibacterium komagatae gen. nov., sp. nov., isolated from human faeces.</title>
        <authorList>
            <person name="Hamaguchi T."/>
            <person name="Ohara M."/>
            <person name="Hisatomi A."/>
            <person name="Sekiguchi K."/>
            <person name="Takeda J.I."/>
            <person name="Ueyama J."/>
            <person name="Ito M."/>
            <person name="Nishiwaki H."/>
            <person name="Ogi T."/>
            <person name="Hirayama M."/>
            <person name="Ohkuma M."/>
            <person name="Sakamoto M."/>
            <person name="Ohno K."/>
        </authorList>
    </citation>
    <scope>NUCLEOTIDE SEQUENCE [LARGE SCALE GENOMIC DNA]</scope>
    <source>
        <strain evidence="3 4">13CB11C</strain>
    </source>
</reference>
<dbReference type="Pfam" id="PF13439">
    <property type="entry name" value="Glyco_transf_4"/>
    <property type="match status" value="1"/>
</dbReference>
<dbReference type="InterPro" id="IPR028098">
    <property type="entry name" value="Glyco_trans_4-like_N"/>
</dbReference>
<proteinExistence type="predicted"/>
<evidence type="ECO:0000313" key="3">
    <source>
        <dbReference type="EMBL" id="GAB1251738.1"/>
    </source>
</evidence>
<dbReference type="RefSeq" id="WP_411915540.1">
    <property type="nucleotide sequence ID" value="NZ_BAAFSF010000001.1"/>
</dbReference>
<gene>
    <name evidence="3" type="ORF">Tsumi_08420</name>
</gene>
<organism evidence="3 4">
    <name type="scientific">Porphyromonas miyakawae</name>
    <dbReference type="NCBI Taxonomy" id="3137470"/>
    <lineage>
        <taxon>Bacteria</taxon>
        <taxon>Pseudomonadati</taxon>
        <taxon>Bacteroidota</taxon>
        <taxon>Bacteroidia</taxon>
        <taxon>Bacteroidales</taxon>
        <taxon>Porphyromonadaceae</taxon>
        <taxon>Porphyromonas</taxon>
    </lineage>
</organism>
<comment type="caution">
    <text evidence="3">The sequence shown here is derived from an EMBL/GenBank/DDBJ whole genome shotgun (WGS) entry which is preliminary data.</text>
</comment>
<feature type="domain" description="Glycosyl transferase family 1" evidence="1">
    <location>
        <begin position="192"/>
        <end position="354"/>
    </location>
</feature>
<evidence type="ECO:0000313" key="4">
    <source>
        <dbReference type="Proteomes" id="UP001628220"/>
    </source>
</evidence>
<dbReference type="InterPro" id="IPR001296">
    <property type="entry name" value="Glyco_trans_1"/>
</dbReference>
<accession>A0ABQ0E230</accession>
<dbReference type="EMBL" id="BAAFSF010000001">
    <property type="protein sequence ID" value="GAB1251738.1"/>
    <property type="molecule type" value="Genomic_DNA"/>
</dbReference>
<evidence type="ECO:0000259" key="2">
    <source>
        <dbReference type="Pfam" id="PF13439"/>
    </source>
</evidence>
<dbReference type="Gene3D" id="3.40.50.2000">
    <property type="entry name" value="Glycogen Phosphorylase B"/>
    <property type="match status" value="2"/>
</dbReference>
<keyword evidence="4" id="KW-1185">Reference proteome</keyword>
<dbReference type="Proteomes" id="UP001628220">
    <property type="component" value="Unassembled WGS sequence"/>
</dbReference>
<name>A0ABQ0E230_9PORP</name>
<feature type="domain" description="Glycosyltransferase subfamily 4-like N-terminal" evidence="2">
    <location>
        <begin position="14"/>
        <end position="179"/>
    </location>
</feature>